<sequence length="195" mass="21989">MKDIEGVIQNKELLMTLHSLHPPKAKLSQGSLSNSLVDDHEAHCSSSKEVILSEGHLKGLKPQHPPTNGEKDRRTTVLNLSKRMDSCFWWYRSITLKLGNTRVVISNGKIMLGCLIFLVYYIFRRKRATLKRYDTLFLLVYTHALISNVTKRIASRQASSMKEALTSLWQLAFSYQVNPLAALQPLPAAAPGNRS</sequence>
<accession>A0A438KJ08</accession>
<keyword evidence="1" id="KW-1133">Transmembrane helix</keyword>
<evidence type="ECO:0000313" key="2">
    <source>
        <dbReference type="EMBL" id="RVX21215.1"/>
    </source>
</evidence>
<feature type="transmembrane region" description="Helical" evidence="1">
    <location>
        <begin position="103"/>
        <end position="123"/>
    </location>
</feature>
<name>A0A438KJ08_VITVI</name>
<evidence type="ECO:0000256" key="1">
    <source>
        <dbReference type="SAM" id="Phobius"/>
    </source>
</evidence>
<organism evidence="2 3">
    <name type="scientific">Vitis vinifera</name>
    <name type="common">Grape</name>
    <dbReference type="NCBI Taxonomy" id="29760"/>
    <lineage>
        <taxon>Eukaryota</taxon>
        <taxon>Viridiplantae</taxon>
        <taxon>Streptophyta</taxon>
        <taxon>Embryophyta</taxon>
        <taxon>Tracheophyta</taxon>
        <taxon>Spermatophyta</taxon>
        <taxon>Magnoliopsida</taxon>
        <taxon>eudicotyledons</taxon>
        <taxon>Gunneridae</taxon>
        <taxon>Pentapetalae</taxon>
        <taxon>rosids</taxon>
        <taxon>Vitales</taxon>
        <taxon>Vitaceae</taxon>
        <taxon>Viteae</taxon>
        <taxon>Vitis</taxon>
    </lineage>
</organism>
<dbReference type="PANTHER" id="PTHR36361">
    <property type="entry name" value="PROTEIN APEM9"/>
    <property type="match status" value="1"/>
</dbReference>
<reference evidence="2 3" key="1">
    <citation type="journal article" date="2018" name="PLoS Genet.">
        <title>Population sequencing reveals clonal diversity and ancestral inbreeding in the grapevine cultivar Chardonnay.</title>
        <authorList>
            <person name="Roach M.J."/>
            <person name="Johnson D.L."/>
            <person name="Bohlmann J."/>
            <person name="van Vuuren H.J."/>
            <person name="Jones S.J."/>
            <person name="Pretorius I.S."/>
            <person name="Schmidt S.A."/>
            <person name="Borneman A.R."/>
        </authorList>
    </citation>
    <scope>NUCLEOTIDE SEQUENCE [LARGE SCALE GENOMIC DNA]</scope>
    <source>
        <strain evidence="3">cv. Chardonnay</strain>
        <tissue evidence="2">Leaf</tissue>
    </source>
</reference>
<dbReference type="EMBL" id="QGNW01000005">
    <property type="protein sequence ID" value="RVX21215.1"/>
    <property type="molecule type" value="Genomic_DNA"/>
</dbReference>
<dbReference type="GO" id="GO:0015919">
    <property type="term" value="P:peroxisomal membrane transport"/>
    <property type="evidence" value="ECO:0007669"/>
    <property type="project" value="InterPro"/>
</dbReference>
<comment type="caution">
    <text evidence="2">The sequence shown here is derived from an EMBL/GenBank/DDBJ whole genome shotgun (WGS) entry which is preliminary data.</text>
</comment>
<dbReference type="AlphaFoldDB" id="A0A438KJ08"/>
<evidence type="ECO:0000313" key="3">
    <source>
        <dbReference type="Proteomes" id="UP000288805"/>
    </source>
</evidence>
<dbReference type="PANTHER" id="PTHR36361:SF1">
    <property type="entry name" value="PROTEIN APEM9"/>
    <property type="match status" value="1"/>
</dbReference>
<gene>
    <name evidence="2" type="primary">APEM9_1</name>
    <name evidence="2" type="ORF">CK203_002272</name>
</gene>
<dbReference type="InterPro" id="IPR034571">
    <property type="entry name" value="APEM9"/>
</dbReference>
<protein>
    <submittedName>
        <fullName evidence="2">Protein APEM9</fullName>
    </submittedName>
</protein>
<dbReference type="Proteomes" id="UP000288805">
    <property type="component" value="Unassembled WGS sequence"/>
</dbReference>
<proteinExistence type="predicted"/>
<keyword evidence="1" id="KW-0812">Transmembrane</keyword>
<keyword evidence="1" id="KW-0472">Membrane</keyword>